<dbReference type="Pfam" id="PF12796">
    <property type="entry name" value="Ank_2"/>
    <property type="match status" value="3"/>
</dbReference>
<keyword evidence="1" id="KW-0677">Repeat</keyword>
<feature type="repeat" description="ANK" evidence="3">
    <location>
        <begin position="718"/>
        <end position="739"/>
    </location>
</feature>
<feature type="repeat" description="ANK" evidence="3">
    <location>
        <begin position="616"/>
        <end position="637"/>
    </location>
</feature>
<feature type="repeat" description="ANK" evidence="3">
    <location>
        <begin position="582"/>
        <end position="604"/>
    </location>
</feature>
<evidence type="ECO:0000259" key="4">
    <source>
        <dbReference type="Pfam" id="PF06985"/>
    </source>
</evidence>
<dbReference type="InterPro" id="IPR002110">
    <property type="entry name" value="Ankyrin_rpt"/>
</dbReference>
<dbReference type="PROSITE" id="PS50088">
    <property type="entry name" value="ANK_REPEAT"/>
    <property type="match status" value="5"/>
</dbReference>
<evidence type="ECO:0000256" key="3">
    <source>
        <dbReference type="PROSITE-ProRule" id="PRU00023"/>
    </source>
</evidence>
<dbReference type="SUPFAM" id="SSF48403">
    <property type="entry name" value="Ankyrin repeat"/>
    <property type="match status" value="2"/>
</dbReference>
<dbReference type="AlphaFoldDB" id="A0A428U718"/>
<sequence>MSLPPSLYCYSSLPEGSIRLLRLLPHQDEHALIQCQLFEFALADSRSTRPYEALSYVWGSETKPRSLSIDSCDLPVGENLYAALSHLRDCSLERIIWVDAICINQRDIKEKGTQVQSMAEIYAKASDVIVWLGEATPDSCQALEEIRVAAEQHTTLSIDESAILRLLERPWFQRIWVLQEVAAARHVLIKCGPTEIDGYAFCSGLSALDLSYETSPDLEPLIRSVAYLIRGAVFRSRGATSQSGRFSLDICSLGELVDMYHTRKATMRHDKVFALFGMSSDDPSIAGLSVNYEISWKQLFQQLVNFVFSERASVDTWDDKEMAVIRGKGCVLGRVSSVERDVDREDRQHVWITWTNEFDYGQPNSPWTFQASAKSVQVGDAICLLQGASMPTIIRPRNDYWVVVMIAVPPPDDLQAASRDTESELLRLITTFPHDFLLVWDWDMYPDESQDIEDYKHFMGAHVSQYPKVELEDHLDKVLRLRDTGVALQDMGRYEEATENFGKAMDIFEGVVRNMDCLKLACPGHSSWRKGDVEKLEGMVGLLIKDKGGWMPLCFAAESGLETMVKLSLSTSEVDLNAEAGRNRTPLLLAVKNGHEAIVKILLDTDKVDVNATDIYGETPLSVAAENGHEAIVKLLLGTDKVDLETPDEFRRTVLSQAARKGQEAIVKLLLDTDKVDLNATDIYERMPLSVAAEKGHEGIIKLLLSTGKVNPNATDWSGQTALSLAAANGQEAIVKMLLGSDKVDPDAQDRHRRTPFWWAAENGHEAIVKMLIKHGKVDLDIKAGPFSRTPLLVAAKEGHEGIAKLLLSTGKVDPDAQGTDGRTPFWFAAENGHEGIVKLLRSA</sequence>
<dbReference type="SMART" id="SM00248">
    <property type="entry name" value="ANK"/>
    <property type="match status" value="8"/>
</dbReference>
<dbReference type="InterPro" id="IPR051165">
    <property type="entry name" value="Multifunctional_ANK_Repeat"/>
</dbReference>
<dbReference type="Pfam" id="PF00023">
    <property type="entry name" value="Ank"/>
    <property type="match status" value="1"/>
</dbReference>
<keyword evidence="2 3" id="KW-0040">ANK repeat</keyword>
<gene>
    <name evidence="5" type="ORF">CEP52_003818</name>
</gene>
<evidence type="ECO:0000313" key="6">
    <source>
        <dbReference type="Proteomes" id="UP000287144"/>
    </source>
</evidence>
<keyword evidence="6" id="KW-1185">Reference proteome</keyword>
<dbReference type="Gene3D" id="1.25.40.20">
    <property type="entry name" value="Ankyrin repeat-containing domain"/>
    <property type="match status" value="3"/>
</dbReference>
<dbReference type="STRING" id="1325735.A0A428U718"/>
<reference evidence="5 6" key="1">
    <citation type="submission" date="2017-06" db="EMBL/GenBank/DDBJ databases">
        <title>Comparative genomic analysis of Ambrosia Fusariam Clade fungi.</title>
        <authorList>
            <person name="Stajich J.E."/>
            <person name="Carrillo J."/>
            <person name="Kijimoto T."/>
            <person name="Eskalen A."/>
            <person name="O'Donnell K."/>
            <person name="Kasson M."/>
        </authorList>
    </citation>
    <scope>NUCLEOTIDE SEQUENCE [LARGE SCALE GENOMIC DNA]</scope>
    <source>
        <strain evidence="5 6">NRRL62579</strain>
    </source>
</reference>
<dbReference type="PROSITE" id="PS50297">
    <property type="entry name" value="ANK_REP_REGION"/>
    <property type="match status" value="5"/>
</dbReference>
<name>A0A428U718_9HYPO</name>
<dbReference type="InterPro" id="IPR010730">
    <property type="entry name" value="HET"/>
</dbReference>
<evidence type="ECO:0000313" key="5">
    <source>
        <dbReference type="EMBL" id="RSM10075.1"/>
    </source>
</evidence>
<accession>A0A428U718</accession>
<comment type="caution">
    <text evidence="5">The sequence shown here is derived from an EMBL/GenBank/DDBJ whole genome shotgun (WGS) entry which is preliminary data.</text>
</comment>
<dbReference type="Proteomes" id="UP000287144">
    <property type="component" value="Unassembled WGS sequence"/>
</dbReference>
<feature type="domain" description="Heterokaryon incompatibility" evidence="4">
    <location>
        <begin position="51"/>
        <end position="180"/>
    </location>
</feature>
<evidence type="ECO:0000256" key="2">
    <source>
        <dbReference type="ARBA" id="ARBA00023043"/>
    </source>
</evidence>
<organism evidence="5 6">
    <name type="scientific">Fusarium oligoseptatum</name>
    <dbReference type="NCBI Taxonomy" id="2604345"/>
    <lineage>
        <taxon>Eukaryota</taxon>
        <taxon>Fungi</taxon>
        <taxon>Dikarya</taxon>
        <taxon>Ascomycota</taxon>
        <taxon>Pezizomycotina</taxon>
        <taxon>Sordariomycetes</taxon>
        <taxon>Hypocreomycetidae</taxon>
        <taxon>Hypocreales</taxon>
        <taxon>Nectriaceae</taxon>
        <taxon>Fusarium</taxon>
        <taxon>Fusarium solani species complex</taxon>
    </lineage>
</organism>
<dbReference type="PANTHER" id="PTHR24123">
    <property type="entry name" value="ANKYRIN REPEAT-CONTAINING"/>
    <property type="match status" value="1"/>
</dbReference>
<dbReference type="InterPro" id="IPR036770">
    <property type="entry name" value="Ankyrin_rpt-contain_sf"/>
</dbReference>
<dbReference type="PANTHER" id="PTHR24123:SF33">
    <property type="entry name" value="PROTEIN HOS4"/>
    <property type="match status" value="1"/>
</dbReference>
<evidence type="ECO:0000256" key="1">
    <source>
        <dbReference type="ARBA" id="ARBA00022737"/>
    </source>
</evidence>
<dbReference type="Pfam" id="PF06985">
    <property type="entry name" value="HET"/>
    <property type="match status" value="1"/>
</dbReference>
<protein>
    <recommendedName>
        <fullName evidence="4">Heterokaryon incompatibility domain-containing protein</fullName>
    </recommendedName>
</protein>
<feature type="repeat" description="ANK" evidence="3">
    <location>
        <begin position="821"/>
        <end position="844"/>
    </location>
</feature>
<feature type="repeat" description="ANK" evidence="3">
    <location>
        <begin position="787"/>
        <end position="811"/>
    </location>
</feature>
<proteinExistence type="predicted"/>
<dbReference type="EMBL" id="NKCK01000025">
    <property type="protein sequence ID" value="RSM10075.1"/>
    <property type="molecule type" value="Genomic_DNA"/>
</dbReference>